<comment type="caution">
    <text evidence="2">The sequence shown here is derived from an EMBL/GenBank/DDBJ whole genome shotgun (WGS) entry which is preliminary data.</text>
</comment>
<organism evidence="2 3">
    <name type="scientific">Saponaria officinalis</name>
    <name type="common">Common soapwort</name>
    <name type="synonym">Lychnis saponaria</name>
    <dbReference type="NCBI Taxonomy" id="3572"/>
    <lineage>
        <taxon>Eukaryota</taxon>
        <taxon>Viridiplantae</taxon>
        <taxon>Streptophyta</taxon>
        <taxon>Embryophyta</taxon>
        <taxon>Tracheophyta</taxon>
        <taxon>Spermatophyta</taxon>
        <taxon>Magnoliopsida</taxon>
        <taxon>eudicotyledons</taxon>
        <taxon>Gunneridae</taxon>
        <taxon>Pentapetalae</taxon>
        <taxon>Caryophyllales</taxon>
        <taxon>Caryophyllaceae</taxon>
        <taxon>Caryophylleae</taxon>
        <taxon>Saponaria</taxon>
    </lineage>
</organism>
<dbReference type="InterPro" id="IPR016095">
    <property type="entry name" value="Ribosomal_uL1_3-a/b-sand"/>
</dbReference>
<evidence type="ECO:0000313" key="3">
    <source>
        <dbReference type="Proteomes" id="UP001443914"/>
    </source>
</evidence>
<sequence length="361" mass="40453">MESPPLPPPPSKVPRAAVERAVNALLKWKSEKSTAENPQLLPSDEFLYLVLTLIKIPDKSRVNAYKIQLPHPLYTPENSDICLFVADNTSKLSKSKIEDDNLPVNQVLKLSKLKKDYKSYEQKRKLCDSHDLFLAEKRIVPLLPNVIGKEFYKKKKIPVPVELARENWKDQIERVCSSAMLYLSSGSCSVVKVGRASMGRREIVENVLVAIEGVANVVPKKWGNVRSFHLKFSESLALPVFQKVPELGFKIGGDGMVDVAEEKVDEVVKKVVKAKKENGGSVMKKKGRIHEVRYMDEVTVGEDESEGESEGEEVVDEEADEEVGKKRKKGDGEKKLMKGDTGLQNTKDLSRKKLKKSKVSV</sequence>
<dbReference type="CDD" id="cd00403">
    <property type="entry name" value="Ribosomal_L1"/>
    <property type="match status" value="1"/>
</dbReference>
<dbReference type="Gene3D" id="3.40.50.790">
    <property type="match status" value="1"/>
</dbReference>
<dbReference type="Proteomes" id="UP001443914">
    <property type="component" value="Unassembled WGS sequence"/>
</dbReference>
<dbReference type="AlphaFoldDB" id="A0AAW1H7Z9"/>
<evidence type="ECO:0000256" key="1">
    <source>
        <dbReference type="SAM" id="MobiDB-lite"/>
    </source>
</evidence>
<dbReference type="InterPro" id="IPR050257">
    <property type="entry name" value="eL8/uL1-like"/>
</dbReference>
<dbReference type="InterPro" id="IPR023674">
    <property type="entry name" value="Ribosomal_uL1-like"/>
</dbReference>
<evidence type="ECO:0000313" key="2">
    <source>
        <dbReference type="EMBL" id="KAK9672182.1"/>
    </source>
</evidence>
<dbReference type="SUPFAM" id="SSF56808">
    <property type="entry name" value="Ribosomal protein L1"/>
    <property type="match status" value="1"/>
</dbReference>
<evidence type="ECO:0008006" key="4">
    <source>
        <dbReference type="Google" id="ProtNLM"/>
    </source>
</evidence>
<proteinExistence type="predicted"/>
<feature type="compositionally biased region" description="Acidic residues" evidence="1">
    <location>
        <begin position="299"/>
        <end position="321"/>
    </location>
</feature>
<dbReference type="GO" id="GO:0003723">
    <property type="term" value="F:RNA binding"/>
    <property type="evidence" value="ECO:0007669"/>
    <property type="project" value="InterPro"/>
</dbReference>
<dbReference type="PANTHER" id="PTHR23105">
    <property type="entry name" value="RIBOSOMAL PROTEIN L7AE FAMILY MEMBER"/>
    <property type="match status" value="1"/>
</dbReference>
<dbReference type="InterPro" id="IPR028364">
    <property type="entry name" value="Ribosomal_uL1/biogenesis"/>
</dbReference>
<feature type="region of interest" description="Disordered" evidence="1">
    <location>
        <begin position="299"/>
        <end position="361"/>
    </location>
</feature>
<reference evidence="2" key="1">
    <citation type="submission" date="2024-03" db="EMBL/GenBank/DDBJ databases">
        <title>WGS assembly of Saponaria officinalis var. Norfolk2.</title>
        <authorList>
            <person name="Jenkins J."/>
            <person name="Shu S."/>
            <person name="Grimwood J."/>
            <person name="Barry K."/>
            <person name="Goodstein D."/>
            <person name="Schmutz J."/>
            <person name="Leebens-Mack J."/>
            <person name="Osbourn A."/>
        </authorList>
    </citation>
    <scope>NUCLEOTIDE SEQUENCE [LARGE SCALE GENOMIC DNA]</scope>
    <source>
        <strain evidence="2">JIC</strain>
    </source>
</reference>
<protein>
    <recommendedName>
        <fullName evidence="4">Ribosomal L1 domain-containing protein 1-like</fullName>
    </recommendedName>
</protein>
<keyword evidence="3" id="KW-1185">Reference proteome</keyword>
<gene>
    <name evidence="2" type="ORF">RND81_12G082600</name>
</gene>
<name>A0AAW1H7Z9_SAPOF</name>
<accession>A0AAW1H7Z9</accession>
<dbReference type="EMBL" id="JBDFQZ010000012">
    <property type="protein sequence ID" value="KAK9672182.1"/>
    <property type="molecule type" value="Genomic_DNA"/>
</dbReference>
<dbReference type="Pfam" id="PF00687">
    <property type="entry name" value="Ribosomal_L1"/>
    <property type="match status" value="1"/>
</dbReference>
<feature type="compositionally biased region" description="Basic residues" evidence="1">
    <location>
        <begin position="350"/>
        <end position="361"/>
    </location>
</feature>
<dbReference type="FunFam" id="3.40.50.790:FF:000012">
    <property type="entry name" value="Ribosomal protein L1p/L10e family"/>
    <property type="match status" value="1"/>
</dbReference>